<organism evidence="1 2">
    <name type="scientific">Perkinsus olseni</name>
    <name type="common">Perkinsus atlanticus</name>
    <dbReference type="NCBI Taxonomy" id="32597"/>
    <lineage>
        <taxon>Eukaryota</taxon>
        <taxon>Sar</taxon>
        <taxon>Alveolata</taxon>
        <taxon>Perkinsozoa</taxon>
        <taxon>Perkinsea</taxon>
        <taxon>Perkinsida</taxon>
        <taxon>Perkinsidae</taxon>
        <taxon>Perkinsus</taxon>
    </lineage>
</organism>
<evidence type="ECO:0000313" key="1">
    <source>
        <dbReference type="EMBL" id="KAF4647457.1"/>
    </source>
</evidence>
<gene>
    <name evidence="1" type="ORF">FOZ61_004140</name>
</gene>
<name>A0A7J6KK60_PEROL</name>
<evidence type="ECO:0000313" key="2">
    <source>
        <dbReference type="Proteomes" id="UP000570595"/>
    </source>
</evidence>
<feature type="non-terminal residue" evidence="1">
    <location>
        <position position="1"/>
    </location>
</feature>
<dbReference type="AlphaFoldDB" id="A0A7J6KK60"/>
<proteinExistence type="predicted"/>
<accession>A0A7J6KK60</accession>
<dbReference type="OrthoDB" id="10607699at2759"/>
<dbReference type="Proteomes" id="UP000570595">
    <property type="component" value="Unassembled WGS sequence"/>
</dbReference>
<evidence type="ECO:0008006" key="3">
    <source>
        <dbReference type="Google" id="ProtNLM"/>
    </source>
</evidence>
<sequence>AFTTLQKSTQNFVRDPSEITQFGYRQSMKEIGTELHFSGKFREVTEDMKRICDFNLESRCFLFPSLDFGSLSKGNIFSKSRRERYLKAVCGDVSDVENMLNGDPTLSDVKRALFCYNLVSVPQKIGKETRATGDSTGLVNEEGTYWLTCNCKMGRDWGVCPHCFACEIFLKQQKP</sequence>
<comment type="caution">
    <text evidence="1">The sequence shown here is derived from an EMBL/GenBank/DDBJ whole genome shotgun (WGS) entry which is preliminary data.</text>
</comment>
<reference evidence="1 2" key="1">
    <citation type="submission" date="2020-04" db="EMBL/GenBank/DDBJ databases">
        <title>Perkinsus olseni comparative genomics.</title>
        <authorList>
            <person name="Bogema D.R."/>
        </authorList>
    </citation>
    <scope>NUCLEOTIDE SEQUENCE [LARGE SCALE GENOMIC DNA]</scope>
    <source>
        <strain evidence="1">ATCC PRA-179</strain>
    </source>
</reference>
<dbReference type="EMBL" id="JABAHT010002373">
    <property type="protein sequence ID" value="KAF4647457.1"/>
    <property type="molecule type" value="Genomic_DNA"/>
</dbReference>
<protein>
    <recommendedName>
        <fullName evidence="3">SWIM-type domain-containing protein</fullName>
    </recommendedName>
</protein>